<feature type="region of interest" description="Disordered" evidence="1">
    <location>
        <begin position="1"/>
        <end position="109"/>
    </location>
</feature>
<sequence length="156" mass="17471">MTIPVITVPSDSKEGGAEDVNPYAMEVEVEQPAPSLPIATLMNGGSVPEETQETQPMQVEEQERSSPAHPPAQPMQEDEQPQATSTQEAAAEPVEMAVESAPPTDQRPFWQRIGFTRQEWKETQYAGWLEEGSAEWKQGGYDTWTKEEFQMVNYDI</sequence>
<proteinExistence type="predicted"/>
<dbReference type="EMBL" id="CDMZ01002024">
    <property type="protein sequence ID" value="CEM40372.1"/>
    <property type="molecule type" value="Genomic_DNA"/>
</dbReference>
<organism evidence="2">
    <name type="scientific">Chromera velia CCMP2878</name>
    <dbReference type="NCBI Taxonomy" id="1169474"/>
    <lineage>
        <taxon>Eukaryota</taxon>
        <taxon>Sar</taxon>
        <taxon>Alveolata</taxon>
        <taxon>Colpodellida</taxon>
        <taxon>Chromeraceae</taxon>
        <taxon>Chromera</taxon>
    </lineage>
</organism>
<name>A0A0G4H8U7_9ALVE</name>
<evidence type="ECO:0000256" key="1">
    <source>
        <dbReference type="SAM" id="MobiDB-lite"/>
    </source>
</evidence>
<feature type="compositionally biased region" description="Low complexity" evidence="1">
    <location>
        <begin position="88"/>
        <end position="103"/>
    </location>
</feature>
<reference evidence="2" key="1">
    <citation type="submission" date="2014-11" db="EMBL/GenBank/DDBJ databases">
        <authorList>
            <person name="Otto D Thomas"/>
            <person name="Naeem Raeece"/>
        </authorList>
    </citation>
    <scope>NUCLEOTIDE SEQUENCE</scope>
</reference>
<dbReference type="VEuPathDB" id="CryptoDB:Cvel_25268"/>
<dbReference type="PhylomeDB" id="A0A0G4H8U7"/>
<gene>
    <name evidence="2" type="ORF">Cvel_25268</name>
</gene>
<accession>A0A0G4H8U7</accession>
<evidence type="ECO:0000313" key="2">
    <source>
        <dbReference type="EMBL" id="CEM40372.1"/>
    </source>
</evidence>
<protein>
    <submittedName>
        <fullName evidence="2">Uncharacterized protein</fullName>
    </submittedName>
</protein>
<dbReference type="AlphaFoldDB" id="A0A0G4H8U7"/>